<dbReference type="Proteomes" id="UP000323225">
    <property type="component" value="Unassembled WGS sequence"/>
</dbReference>
<reference evidence="13 18" key="1">
    <citation type="journal article" date="2017" name="Emerg. Infect. Dis.">
        <title>Carbapenemase VCC-1-Producing Vibrio cholerae in Coastal Waters of Germany.</title>
        <authorList>
            <person name="Hammerl J.A."/>
            <person name="Jackel C."/>
            <person name="Bortolaia V."/>
            <person name="Schwartz K."/>
            <person name="Bier N."/>
            <person name="Hendriksen R.S."/>
            <person name="Guerra B."/>
            <person name="Strauch E."/>
        </authorList>
    </citation>
    <scope>NUCLEOTIDE SEQUENCE [LARGE SCALE GENOMIC DNA]</scope>
    <source>
        <strain evidence="13 18">VN-2825</strain>
    </source>
</reference>
<keyword evidence="7" id="KW-1133">Transmembrane helix</keyword>
<dbReference type="InterPro" id="IPR022346">
    <property type="entry name" value="T2SS_GspH"/>
</dbReference>
<name>A0A085PV18_VIBCL</name>
<dbReference type="Proteomes" id="UP000323819">
    <property type="component" value="Unassembled WGS sequence"/>
</dbReference>
<evidence type="ECO:0000313" key="14">
    <source>
        <dbReference type="EMBL" id="TBM38542.1"/>
    </source>
</evidence>
<proteinExistence type="inferred from homology"/>
<comment type="caution">
    <text evidence="13">The sequence shown here is derived from an EMBL/GenBank/DDBJ whole genome shotgun (WGS) entry which is preliminary data.</text>
</comment>
<dbReference type="InterPro" id="IPR002416">
    <property type="entry name" value="T2SS_protein-GspH"/>
</dbReference>
<evidence type="ECO:0000256" key="6">
    <source>
        <dbReference type="ARBA" id="ARBA00022692"/>
    </source>
</evidence>
<reference evidence="15 20" key="4">
    <citation type="submission" date="2019-07" db="EMBL/GenBank/DDBJ databases">
        <title>Phenotypic and genotypic antimicrobial resistance traits of Vibrio cholerae non-O1/non-O139 isolated from a large Austrian lake frequently associated with cases of infection.</title>
        <authorList>
            <person name="Lepuschitz S."/>
            <person name="Baron S."/>
            <person name="Larvor E."/>
            <person name="Granier S."/>
            <person name="Pretzer C."/>
            <person name="Mach R.L."/>
            <person name="Farnleitner A.H."/>
            <person name="Ruppitsch W."/>
            <person name="Pleininger S."/>
            <person name="Indra A."/>
            <person name="Kirschner A.K.T."/>
        </authorList>
    </citation>
    <scope>NUCLEOTIDE SEQUENCE [LARGE SCALE GENOMIC DNA]</scope>
    <source>
        <strain evidence="15 20">A12JL36W90</strain>
    </source>
</reference>
<dbReference type="EMBL" id="VSGZ01000007">
    <property type="protein sequence ID" value="TXY94234.1"/>
    <property type="molecule type" value="Genomic_DNA"/>
</dbReference>
<reference evidence="14 19" key="2">
    <citation type="submission" date="2019-02" db="EMBL/GenBank/DDBJ databases">
        <title>Genomic plasticity associated with the antimicrobial resistance in Vibrio cholerae.</title>
        <authorList>
            <person name="Verma J."/>
            <person name="Bag S."/>
            <person name="Saha B."/>
            <person name="Kumar P."/>
            <person name="Ghosh T.S."/>
            <person name="Dayal M."/>
            <person name="Senapati T."/>
            <person name="Mehra S."/>
            <person name="Dey P."/>
            <person name="Desigamani A."/>
            <person name="Kumar D."/>
            <person name="Rana P."/>
            <person name="Kumar B."/>
            <person name="Maiti T.K."/>
            <person name="Sharma N.C."/>
            <person name="Bhadra R.K."/>
            <person name="Mutreja A."/>
            <person name="Nair G.B."/>
            <person name="Ramamurthy T."/>
            <person name="Das B."/>
        </authorList>
    </citation>
    <scope>NUCLEOTIDE SEQUENCE [LARGE SCALE GENOMIC DNA]</scope>
    <source>
        <strain evidence="14 19">IDH06781</strain>
    </source>
</reference>
<dbReference type="NCBIfam" id="TIGR02532">
    <property type="entry name" value="IV_pilin_GFxxxE"/>
    <property type="match status" value="1"/>
</dbReference>
<evidence type="ECO:0000313" key="17">
    <source>
        <dbReference type="EMBL" id="TXY94234.1"/>
    </source>
</evidence>
<evidence type="ECO:0000313" key="12">
    <source>
        <dbReference type="EMBL" id="KAA1255663.1"/>
    </source>
</evidence>
<evidence type="ECO:0000313" key="21">
    <source>
        <dbReference type="Proteomes" id="UP000323225"/>
    </source>
</evidence>
<evidence type="ECO:0000313" key="19">
    <source>
        <dbReference type="Proteomes" id="UP000294145"/>
    </source>
</evidence>
<evidence type="ECO:0000256" key="2">
    <source>
        <dbReference type="ARBA" id="ARBA00021549"/>
    </source>
</evidence>
<dbReference type="InterPro" id="IPR012902">
    <property type="entry name" value="N_methyl_site"/>
</dbReference>
<dbReference type="InterPro" id="IPR051621">
    <property type="entry name" value="T2SS_protein_J"/>
</dbReference>
<evidence type="ECO:0000256" key="10">
    <source>
        <dbReference type="ARBA" id="ARBA00030775"/>
    </source>
</evidence>
<dbReference type="EMBL" id="SISP01000038">
    <property type="protein sequence ID" value="TBM38542.1"/>
    <property type="molecule type" value="Genomic_DNA"/>
</dbReference>
<evidence type="ECO:0000313" key="15">
    <source>
        <dbReference type="EMBL" id="TQP15342.1"/>
    </source>
</evidence>
<keyword evidence="8" id="KW-0472">Membrane</keyword>
<feature type="domain" description="General secretion pathway GspH" evidence="11">
    <location>
        <begin position="42"/>
        <end position="180"/>
    </location>
</feature>
<keyword evidence="5" id="KW-0997">Cell inner membrane</keyword>
<sequence>MTATRGFTLLEILLVLVLVSVSAVAVIATFPVSVKDEAKISAQSFYQRLLLLNEEAILSGQDFGVRIDVDTRRLTFLQLTADKGWQKWQNDKMTNQTTLKEGLQLDFELGGGAWQKDDRLFNPGSLFDEEMFADEKKEQKQEPAPQLFVLSSGEVTPFTLSIFPKGQEPDEQWRVTAQENGTLRLLAPGESDEE</sequence>
<keyword evidence="3" id="KW-1003">Cell membrane</keyword>
<dbReference type="InterPro" id="IPR049875">
    <property type="entry name" value="TypeII_GspH"/>
</dbReference>
<gene>
    <name evidence="13" type="ORF">BC353_04195</name>
    <name evidence="14" type="ORF">EYB64_17625</name>
    <name evidence="12" type="ORF">F0M16_04775</name>
    <name evidence="15" type="ORF">FLM02_08010</name>
    <name evidence="17" type="ORF">FXE67_02615</name>
    <name evidence="16" type="ORF">FXF03_08035</name>
</gene>
<evidence type="ECO:0000256" key="5">
    <source>
        <dbReference type="ARBA" id="ARBA00022519"/>
    </source>
</evidence>
<keyword evidence="6" id="KW-0812">Transmembrane</keyword>
<evidence type="ECO:0000256" key="4">
    <source>
        <dbReference type="ARBA" id="ARBA00022481"/>
    </source>
</evidence>
<evidence type="ECO:0000313" key="22">
    <source>
        <dbReference type="Proteomes" id="UP000323583"/>
    </source>
</evidence>
<evidence type="ECO:0000313" key="18">
    <source>
        <dbReference type="Proteomes" id="UP000266701"/>
    </source>
</evidence>
<dbReference type="EMBL" id="MCBA01000155">
    <property type="protein sequence ID" value="RGP85858.1"/>
    <property type="molecule type" value="Genomic_DNA"/>
</dbReference>
<dbReference type="GO" id="GO:0015628">
    <property type="term" value="P:protein secretion by the type II secretion system"/>
    <property type="evidence" value="ECO:0007669"/>
    <property type="project" value="InterPro"/>
</dbReference>
<dbReference type="Pfam" id="PF12019">
    <property type="entry name" value="GspH"/>
    <property type="match status" value="1"/>
</dbReference>
<accession>A0A085PV18</accession>
<dbReference type="InterPro" id="IPR045584">
    <property type="entry name" value="Pilin-like"/>
</dbReference>
<reference evidence="12 21" key="5">
    <citation type="submission" date="2019-09" db="EMBL/GenBank/DDBJ databases">
        <authorList>
            <person name="Kritzky A."/>
            <person name="Schelkanova E.Y."/>
            <person name="Alkhova Z.V."/>
            <person name="Smirnova N.I."/>
        </authorList>
    </citation>
    <scope>NUCLEOTIDE SEQUENCE [LARGE SCALE GENOMIC DNA]</scope>
    <source>
        <strain evidence="12 21">M1526</strain>
    </source>
</reference>
<organism evidence="13 18">
    <name type="scientific">Vibrio cholerae</name>
    <dbReference type="NCBI Taxonomy" id="666"/>
    <lineage>
        <taxon>Bacteria</taxon>
        <taxon>Pseudomonadati</taxon>
        <taxon>Pseudomonadota</taxon>
        <taxon>Gammaproteobacteria</taxon>
        <taxon>Vibrionales</taxon>
        <taxon>Vibrionaceae</taxon>
        <taxon>Vibrio</taxon>
    </lineage>
</organism>
<dbReference type="PRINTS" id="PR00885">
    <property type="entry name" value="BCTERIALGSPH"/>
</dbReference>
<dbReference type="Gene3D" id="3.55.40.10">
    <property type="entry name" value="minor pseudopilin epsh domain"/>
    <property type="match status" value="1"/>
</dbReference>
<dbReference type="Proteomes" id="UP000294145">
    <property type="component" value="Unassembled WGS sequence"/>
</dbReference>
<dbReference type="RefSeq" id="WP_000127545.1">
    <property type="nucleotide sequence ID" value="NZ_AP028804.1"/>
</dbReference>
<protein>
    <recommendedName>
        <fullName evidence="2">Type II secretion system protein H</fullName>
    </recommendedName>
    <alternativeName>
        <fullName evidence="10">General secretion pathway protein H</fullName>
    </alternativeName>
</protein>
<dbReference type="GeneID" id="89513283"/>
<comment type="similarity">
    <text evidence="9">Belongs to the GSP H family.</text>
</comment>
<evidence type="ECO:0000313" key="13">
    <source>
        <dbReference type="EMBL" id="RGP85858.1"/>
    </source>
</evidence>
<dbReference type="PROSITE" id="PS00409">
    <property type="entry name" value="PROKAR_NTER_METHYL"/>
    <property type="match status" value="1"/>
</dbReference>
<dbReference type="EMBL" id="VUAA01000004">
    <property type="protein sequence ID" value="KAA1255663.1"/>
    <property type="molecule type" value="Genomic_DNA"/>
</dbReference>
<evidence type="ECO:0000259" key="11">
    <source>
        <dbReference type="Pfam" id="PF12019"/>
    </source>
</evidence>
<keyword evidence="4" id="KW-0488">Methylation</keyword>
<evidence type="ECO:0000256" key="8">
    <source>
        <dbReference type="ARBA" id="ARBA00023136"/>
    </source>
</evidence>
<dbReference type="Proteomes" id="UP000323583">
    <property type="component" value="Unassembled WGS sequence"/>
</dbReference>
<dbReference type="GO" id="GO:0015627">
    <property type="term" value="C:type II protein secretion system complex"/>
    <property type="evidence" value="ECO:0007669"/>
    <property type="project" value="InterPro"/>
</dbReference>
<evidence type="ECO:0000313" key="20">
    <source>
        <dbReference type="Proteomes" id="UP000319979"/>
    </source>
</evidence>
<dbReference type="SUPFAM" id="SSF54523">
    <property type="entry name" value="Pili subunits"/>
    <property type="match status" value="1"/>
</dbReference>
<dbReference type="NCBIfam" id="TIGR01708">
    <property type="entry name" value="typeII_sec_gspH"/>
    <property type="match status" value="1"/>
</dbReference>
<evidence type="ECO:0000313" key="16">
    <source>
        <dbReference type="EMBL" id="TXX66257.1"/>
    </source>
</evidence>
<evidence type="ECO:0000256" key="3">
    <source>
        <dbReference type="ARBA" id="ARBA00022475"/>
    </source>
</evidence>
<dbReference type="EMBL" id="VIOS01000019">
    <property type="protein sequence ID" value="TQP15342.1"/>
    <property type="molecule type" value="Genomic_DNA"/>
</dbReference>
<reference evidence="22 23" key="3">
    <citation type="submission" date="2019-06" db="EMBL/GenBank/DDBJ databases">
        <title>Vibrio cholerae phylogeny based on whole-genome sequencing reveals genetic diversity and population strucutre.</title>
        <authorList>
            <person name="Zhiqiu Y."/>
            <person name="Bin L."/>
            <person name="Lingyan J."/>
        </authorList>
    </citation>
    <scope>NUCLEOTIDE SEQUENCE [LARGE SCALE GENOMIC DNA]</scope>
    <source>
        <strain evidence="17 22">N2768</strain>
        <strain evidence="16 23">N2814</strain>
    </source>
</reference>
<dbReference type="AlphaFoldDB" id="A0A085PV18"/>
<evidence type="ECO:0000256" key="1">
    <source>
        <dbReference type="ARBA" id="ARBA00004377"/>
    </source>
</evidence>
<evidence type="ECO:0000256" key="9">
    <source>
        <dbReference type="ARBA" id="ARBA00025772"/>
    </source>
</evidence>
<dbReference type="Proteomes" id="UP000266701">
    <property type="component" value="Unassembled WGS sequence"/>
</dbReference>
<evidence type="ECO:0000256" key="7">
    <source>
        <dbReference type="ARBA" id="ARBA00022989"/>
    </source>
</evidence>
<dbReference type="PANTHER" id="PTHR39583:SF2">
    <property type="entry name" value="TYPE II SECRETION SYSTEM PROTEIN J"/>
    <property type="match status" value="1"/>
</dbReference>
<dbReference type="EMBL" id="VSIJ01000023">
    <property type="protein sequence ID" value="TXX66257.1"/>
    <property type="molecule type" value="Genomic_DNA"/>
</dbReference>
<dbReference type="Proteomes" id="UP000319979">
    <property type="component" value="Unassembled WGS sequence"/>
</dbReference>
<evidence type="ECO:0000313" key="23">
    <source>
        <dbReference type="Proteomes" id="UP000323819"/>
    </source>
</evidence>
<dbReference type="GO" id="GO:0005886">
    <property type="term" value="C:plasma membrane"/>
    <property type="evidence" value="ECO:0007669"/>
    <property type="project" value="UniProtKB-SubCell"/>
</dbReference>
<comment type="subcellular location">
    <subcellularLocation>
        <location evidence="1">Cell inner membrane</location>
        <topology evidence="1">Single-pass membrane protein</topology>
    </subcellularLocation>
</comment>
<dbReference type="PANTHER" id="PTHR39583">
    <property type="entry name" value="TYPE II SECRETION SYSTEM PROTEIN J-RELATED"/>
    <property type="match status" value="1"/>
</dbReference>